<evidence type="ECO:0008006" key="4">
    <source>
        <dbReference type="Google" id="ProtNLM"/>
    </source>
</evidence>
<dbReference type="PANTHER" id="PTHR36751">
    <property type="entry name" value="F3E22.8 PROTEIN"/>
    <property type="match status" value="1"/>
</dbReference>
<dbReference type="Proteomes" id="UP000594263">
    <property type="component" value="Unplaced"/>
</dbReference>
<protein>
    <recommendedName>
        <fullName evidence="4">Glycine-rich protein</fullName>
    </recommendedName>
</protein>
<evidence type="ECO:0000256" key="1">
    <source>
        <dbReference type="SAM" id="MobiDB-lite"/>
    </source>
</evidence>
<name>A0A7N0UIM1_KALFE</name>
<feature type="region of interest" description="Disordered" evidence="1">
    <location>
        <begin position="78"/>
        <end position="107"/>
    </location>
</feature>
<dbReference type="EnsemblPlants" id="Kaladp0069s0046.1.v1.1">
    <property type="protein sequence ID" value="Kaladp0069s0046.1.v1.1.CDS.1"/>
    <property type="gene ID" value="Kaladp0069s0046.v1.1"/>
</dbReference>
<proteinExistence type="predicted"/>
<keyword evidence="3" id="KW-1185">Reference proteome</keyword>
<accession>A0A7N0UIM1</accession>
<feature type="compositionally biased region" description="Basic residues" evidence="1">
    <location>
        <begin position="78"/>
        <end position="88"/>
    </location>
</feature>
<dbReference type="PANTHER" id="PTHR36751:SF1">
    <property type="entry name" value="F3E22.8 PROTEIN"/>
    <property type="match status" value="1"/>
</dbReference>
<evidence type="ECO:0000313" key="2">
    <source>
        <dbReference type="EnsemblPlants" id="Kaladp0069s0046.1.v1.1.CDS.1"/>
    </source>
</evidence>
<evidence type="ECO:0000313" key="3">
    <source>
        <dbReference type="Proteomes" id="UP000594263"/>
    </source>
</evidence>
<dbReference type="Gramene" id="Kaladp0069s0046.1.v1.1">
    <property type="protein sequence ID" value="Kaladp0069s0046.1.v1.1.CDS.1"/>
    <property type="gene ID" value="Kaladp0069s0046.v1.1"/>
</dbReference>
<reference evidence="2" key="1">
    <citation type="submission" date="2021-01" db="UniProtKB">
        <authorList>
            <consortium name="EnsemblPlants"/>
        </authorList>
    </citation>
    <scope>IDENTIFICATION</scope>
</reference>
<dbReference type="AlphaFoldDB" id="A0A7N0UIM1"/>
<dbReference type="OMA" id="FGGHNWD"/>
<organism evidence="2 3">
    <name type="scientific">Kalanchoe fedtschenkoi</name>
    <name type="common">Lavender scallops</name>
    <name type="synonym">South American air plant</name>
    <dbReference type="NCBI Taxonomy" id="63787"/>
    <lineage>
        <taxon>Eukaryota</taxon>
        <taxon>Viridiplantae</taxon>
        <taxon>Streptophyta</taxon>
        <taxon>Embryophyta</taxon>
        <taxon>Tracheophyta</taxon>
        <taxon>Spermatophyta</taxon>
        <taxon>Magnoliopsida</taxon>
        <taxon>eudicotyledons</taxon>
        <taxon>Gunneridae</taxon>
        <taxon>Pentapetalae</taxon>
        <taxon>Saxifragales</taxon>
        <taxon>Crassulaceae</taxon>
        <taxon>Kalanchoe</taxon>
    </lineage>
</organism>
<sequence length="202" mass="20713">MDVSFLDSAAHVMGFDRIDKLLTHRSDFLSGSLSLADCSTDHQVSGSGALQISALILDAVAPPPVRTKPNRTTTRLMTRKKKRLRRRSMAGGGGGGGGGKDDDGFFGMDGGGGGGGGGFFGGGGGGDGGSGGWNYGGFGGNSWGDSSSAASDPASDFVYEVICWIALSNCVHFAFKRVVRGIGDLVAEKGREKLPMRLGSVC</sequence>